<protein>
    <submittedName>
        <fullName evidence="3">Enoyl-CoA hydratase</fullName>
    </submittedName>
</protein>
<dbReference type="Gene3D" id="3.90.226.10">
    <property type="entry name" value="2-enoyl-CoA Hydratase, Chain A, domain 1"/>
    <property type="match status" value="1"/>
</dbReference>
<comment type="similarity">
    <text evidence="1">Belongs to the enoyl-CoA hydratase/isomerase family.</text>
</comment>
<dbReference type="GO" id="GO:0016829">
    <property type="term" value="F:lyase activity"/>
    <property type="evidence" value="ECO:0007669"/>
    <property type="project" value="UniProtKB-KW"/>
</dbReference>
<accession>A0A193GK93</accession>
<evidence type="ECO:0000313" key="4">
    <source>
        <dbReference type="Proteomes" id="UP000091926"/>
    </source>
</evidence>
<reference evidence="3 4" key="1">
    <citation type="submission" date="2016-06" db="EMBL/GenBank/DDBJ databases">
        <title>Complete genome sequences of Bordetella bronchialis and Bordetella flabilis.</title>
        <authorList>
            <person name="LiPuma J.J."/>
            <person name="Spilker T."/>
        </authorList>
    </citation>
    <scope>NUCLEOTIDE SEQUENCE [LARGE SCALE GENOMIC DNA]</scope>
    <source>
        <strain evidence="3 4">AU10664</strain>
    </source>
</reference>
<proteinExistence type="inferred from homology"/>
<dbReference type="KEGG" id="bfz:BAU07_05570"/>
<keyword evidence="2" id="KW-0456">Lyase</keyword>
<dbReference type="CDD" id="cd06558">
    <property type="entry name" value="crotonase-like"/>
    <property type="match status" value="1"/>
</dbReference>
<dbReference type="GO" id="GO:0006635">
    <property type="term" value="P:fatty acid beta-oxidation"/>
    <property type="evidence" value="ECO:0007669"/>
    <property type="project" value="TreeGrafter"/>
</dbReference>
<dbReference type="InterPro" id="IPR001753">
    <property type="entry name" value="Enoyl-CoA_hydra/iso"/>
</dbReference>
<dbReference type="InterPro" id="IPR014748">
    <property type="entry name" value="Enoyl-CoA_hydra_C"/>
</dbReference>
<dbReference type="OrthoDB" id="5291143at2"/>
<dbReference type="Proteomes" id="UP000091926">
    <property type="component" value="Chromosome"/>
</dbReference>
<dbReference type="Gene3D" id="1.10.12.10">
    <property type="entry name" value="Lyase 2-enoyl-coa Hydratase, Chain A, domain 2"/>
    <property type="match status" value="1"/>
</dbReference>
<name>A0A193GK93_9BORD</name>
<dbReference type="InterPro" id="IPR029045">
    <property type="entry name" value="ClpP/crotonase-like_dom_sf"/>
</dbReference>
<evidence type="ECO:0000256" key="1">
    <source>
        <dbReference type="ARBA" id="ARBA00005254"/>
    </source>
</evidence>
<dbReference type="AlphaFoldDB" id="A0A193GK93"/>
<dbReference type="PANTHER" id="PTHR11941">
    <property type="entry name" value="ENOYL-COA HYDRATASE-RELATED"/>
    <property type="match status" value="1"/>
</dbReference>
<dbReference type="Pfam" id="PF00378">
    <property type="entry name" value="ECH_1"/>
    <property type="match status" value="1"/>
</dbReference>
<dbReference type="STRING" id="463014.BAU07_05570"/>
<sequence>MDIDDGVAVITLNRPEVRNAIDDDMRQDLIAMLDQVGRDSAIRALVLTGAGKAFCAGGDIRSMRERMSVPAGQVAFNGWSRQQRTHHAVATLHNLGKPTIAAVNGAATGLGCDLALCCDFVMASESATFAMTYILRGLIPDGGGMYFLPRRVGLARAKELIFSGRTVAAAEAHALGMADRLVPPDELLRQACDWGRTLGAGSAAALALSKSVLNQSFELSAEQVFALGSQAQAICYTTEAHQASVAAFLDKTAKKG</sequence>
<evidence type="ECO:0000313" key="3">
    <source>
        <dbReference type="EMBL" id="ANN80260.1"/>
    </source>
</evidence>
<dbReference type="PANTHER" id="PTHR11941:SF54">
    <property type="entry name" value="ENOYL-COA HYDRATASE, MITOCHONDRIAL"/>
    <property type="match status" value="1"/>
</dbReference>
<gene>
    <name evidence="3" type="ORF">BAU07_05570</name>
</gene>
<dbReference type="SUPFAM" id="SSF52096">
    <property type="entry name" value="ClpP/crotonase"/>
    <property type="match status" value="1"/>
</dbReference>
<dbReference type="EMBL" id="CP016172">
    <property type="protein sequence ID" value="ANN80260.1"/>
    <property type="molecule type" value="Genomic_DNA"/>
</dbReference>
<evidence type="ECO:0000256" key="2">
    <source>
        <dbReference type="ARBA" id="ARBA00023239"/>
    </source>
</evidence>
<organism evidence="3 4">
    <name type="scientific">Bordetella flabilis</name>
    <dbReference type="NCBI Taxonomy" id="463014"/>
    <lineage>
        <taxon>Bacteria</taxon>
        <taxon>Pseudomonadati</taxon>
        <taxon>Pseudomonadota</taxon>
        <taxon>Betaproteobacteria</taxon>
        <taxon>Burkholderiales</taxon>
        <taxon>Alcaligenaceae</taxon>
        <taxon>Bordetella</taxon>
    </lineage>
</organism>
<keyword evidence="4" id="KW-1185">Reference proteome</keyword>